<proteinExistence type="predicted"/>
<keyword evidence="1" id="KW-0175">Coiled coil</keyword>
<dbReference type="SUPFAM" id="SSF53335">
    <property type="entry name" value="S-adenosyl-L-methionine-dependent methyltransferases"/>
    <property type="match status" value="1"/>
</dbReference>
<sequence>MLMVDQRFYFEFEQRFRGSREDIGKRLGGYSSLLETLEKSGIQTNAVDYGCGRGEWLRLLLRRGWDAIGVDSNADMVKPAEEEGLKIEVGDAIAHIQSLPSNSVSMVTGFHIVEHLPAQVLLKLVSESFRVVRPGGIIIFETPNPENFLVGSNRFYLDPTHVHPLPPYYLEFVAEFSGFDEAVCIGVNAPPLRYSTGVAAAFLEFAERSPDYALIAQKTSPDMIVDRLSNVMLKYYPENTPFAHPALDRFIDGMHAMESRFNSMNEELQSLRHRLDDLINSKEDQPVETKSKWSMFGLREKIEKKFK</sequence>
<evidence type="ECO:0000313" key="2">
    <source>
        <dbReference type="EMBL" id="CUX49208.1"/>
    </source>
</evidence>
<protein>
    <submittedName>
        <fullName evidence="2">Uncharacterized protein</fullName>
    </submittedName>
</protein>
<dbReference type="Proteomes" id="UP000191897">
    <property type="component" value="Unassembled WGS sequence"/>
</dbReference>
<gene>
    <name evidence="2" type="ORF">AGR4C_Lc120168</name>
</gene>
<evidence type="ECO:0000256" key="1">
    <source>
        <dbReference type="SAM" id="Coils"/>
    </source>
</evidence>
<organism evidence="2 3">
    <name type="scientific">Agrobacterium tumefaciens str. Kerr 14</name>
    <dbReference type="NCBI Taxonomy" id="1183424"/>
    <lineage>
        <taxon>Bacteria</taxon>
        <taxon>Pseudomonadati</taxon>
        <taxon>Pseudomonadota</taxon>
        <taxon>Alphaproteobacteria</taxon>
        <taxon>Hyphomicrobiales</taxon>
        <taxon>Rhizobiaceae</taxon>
        <taxon>Rhizobium/Agrobacterium group</taxon>
        <taxon>Agrobacterium</taxon>
        <taxon>Agrobacterium tumefaciens complex</taxon>
    </lineage>
</organism>
<reference evidence="2 3" key="1">
    <citation type="submission" date="2016-01" db="EMBL/GenBank/DDBJ databases">
        <authorList>
            <person name="Oliw E.H."/>
        </authorList>
    </citation>
    <scope>NUCLEOTIDE SEQUENCE [LARGE SCALE GENOMIC DNA]</scope>
    <source>
        <strain evidence="2 3">Kerr 14</strain>
    </source>
</reference>
<dbReference type="Pfam" id="PF13489">
    <property type="entry name" value="Methyltransf_23"/>
    <property type="match status" value="1"/>
</dbReference>
<dbReference type="CDD" id="cd02440">
    <property type="entry name" value="AdoMet_MTases"/>
    <property type="match status" value="1"/>
</dbReference>
<evidence type="ECO:0000313" key="3">
    <source>
        <dbReference type="Proteomes" id="UP000191897"/>
    </source>
</evidence>
<dbReference type="Gene3D" id="3.40.50.150">
    <property type="entry name" value="Vaccinia Virus protein VP39"/>
    <property type="match status" value="1"/>
</dbReference>
<feature type="coiled-coil region" evidence="1">
    <location>
        <begin position="254"/>
        <end position="285"/>
    </location>
</feature>
<accession>A0A1S7R9V6</accession>
<dbReference type="AlphaFoldDB" id="A0A1S7R9V6"/>
<dbReference type="InterPro" id="IPR029063">
    <property type="entry name" value="SAM-dependent_MTases_sf"/>
</dbReference>
<dbReference type="EMBL" id="FBWC01000022">
    <property type="protein sequence ID" value="CUX49208.1"/>
    <property type="molecule type" value="Genomic_DNA"/>
</dbReference>
<dbReference type="PANTHER" id="PTHR43861">
    <property type="entry name" value="TRANS-ACONITATE 2-METHYLTRANSFERASE-RELATED"/>
    <property type="match status" value="1"/>
</dbReference>
<name>A0A1S7R9V6_AGRTU</name>